<keyword evidence="2" id="KW-1185">Reference proteome</keyword>
<evidence type="ECO:0000313" key="1">
    <source>
        <dbReference type="EMBL" id="KAK1369666.1"/>
    </source>
</evidence>
<sequence>MAQLVGGGDIVSVGTELSELGRSLRSSFRNHTSSFCTDSVSLEDSTDDEYAKQWAYINRLPTFERLRSSLVDDFNDEGEIIGTQGKRIIDVSSIGALERHLFIEKLIKHIEDDNLRLLHKLRKRINKVGLKFPTVEVRYNNLCVEAECDIVHGKPLPTLWNSLQSMIFVKIVEIGHQKRVLPGSIIRLD</sequence>
<dbReference type="Proteomes" id="UP001237642">
    <property type="component" value="Unassembled WGS sequence"/>
</dbReference>
<name>A0AAD8HM53_9APIA</name>
<reference evidence="1" key="1">
    <citation type="submission" date="2023-02" db="EMBL/GenBank/DDBJ databases">
        <title>Genome of toxic invasive species Heracleum sosnowskyi carries increased number of genes despite the absence of recent whole-genome duplications.</title>
        <authorList>
            <person name="Schelkunov M."/>
            <person name="Shtratnikova V."/>
            <person name="Makarenko M."/>
            <person name="Klepikova A."/>
            <person name="Omelchenko D."/>
            <person name="Novikova G."/>
            <person name="Obukhova E."/>
            <person name="Bogdanov V."/>
            <person name="Penin A."/>
            <person name="Logacheva M."/>
        </authorList>
    </citation>
    <scope>NUCLEOTIDE SEQUENCE</scope>
    <source>
        <strain evidence="1">Hsosn_3</strain>
        <tissue evidence="1">Leaf</tissue>
    </source>
</reference>
<protein>
    <submittedName>
        <fullName evidence="1">Pleiotropic drug resistance protein 3-like</fullName>
    </submittedName>
</protein>
<accession>A0AAD8HM53</accession>
<proteinExistence type="predicted"/>
<dbReference type="AlphaFoldDB" id="A0AAD8HM53"/>
<reference evidence="1" key="2">
    <citation type="submission" date="2023-05" db="EMBL/GenBank/DDBJ databases">
        <authorList>
            <person name="Schelkunov M.I."/>
        </authorList>
    </citation>
    <scope>NUCLEOTIDE SEQUENCE</scope>
    <source>
        <strain evidence="1">Hsosn_3</strain>
        <tissue evidence="1">Leaf</tissue>
    </source>
</reference>
<evidence type="ECO:0000313" key="2">
    <source>
        <dbReference type="Proteomes" id="UP001237642"/>
    </source>
</evidence>
<comment type="caution">
    <text evidence="1">The sequence shown here is derived from an EMBL/GenBank/DDBJ whole genome shotgun (WGS) entry which is preliminary data.</text>
</comment>
<gene>
    <name evidence="1" type="ORF">POM88_035758</name>
</gene>
<organism evidence="1 2">
    <name type="scientific">Heracleum sosnowskyi</name>
    <dbReference type="NCBI Taxonomy" id="360622"/>
    <lineage>
        <taxon>Eukaryota</taxon>
        <taxon>Viridiplantae</taxon>
        <taxon>Streptophyta</taxon>
        <taxon>Embryophyta</taxon>
        <taxon>Tracheophyta</taxon>
        <taxon>Spermatophyta</taxon>
        <taxon>Magnoliopsida</taxon>
        <taxon>eudicotyledons</taxon>
        <taxon>Gunneridae</taxon>
        <taxon>Pentapetalae</taxon>
        <taxon>asterids</taxon>
        <taxon>campanulids</taxon>
        <taxon>Apiales</taxon>
        <taxon>Apiaceae</taxon>
        <taxon>Apioideae</taxon>
        <taxon>apioid superclade</taxon>
        <taxon>Tordylieae</taxon>
        <taxon>Tordyliinae</taxon>
        <taxon>Heracleum</taxon>
    </lineage>
</organism>
<dbReference type="EMBL" id="JAUIZM010000008">
    <property type="protein sequence ID" value="KAK1369666.1"/>
    <property type="molecule type" value="Genomic_DNA"/>
</dbReference>
<dbReference type="PANTHER" id="PTHR48040">
    <property type="entry name" value="PLEIOTROPIC DRUG RESISTANCE PROTEIN 1-LIKE ISOFORM X1"/>
    <property type="match status" value="1"/>
</dbReference>
<dbReference type="PANTHER" id="PTHR48040:SF18">
    <property type="entry name" value="PLEIOTROPIC DRUG RESISTANCE PROTEIN 3-LIKE ISOFORM X1"/>
    <property type="match status" value="1"/>
</dbReference>